<dbReference type="Gene3D" id="3.40.50.300">
    <property type="entry name" value="P-loop containing nucleotide triphosphate hydrolases"/>
    <property type="match status" value="2"/>
</dbReference>
<evidence type="ECO:0000256" key="2">
    <source>
        <dbReference type="ARBA" id="ARBA00022741"/>
    </source>
</evidence>
<dbReference type="GO" id="GO:0009982">
    <property type="term" value="F:pseudouridine synthase activity"/>
    <property type="evidence" value="ECO:0007669"/>
    <property type="project" value="InterPro"/>
</dbReference>
<feature type="compositionally biased region" description="Low complexity" evidence="7">
    <location>
        <begin position="246"/>
        <end position="256"/>
    </location>
</feature>
<dbReference type="GO" id="GO:0005739">
    <property type="term" value="C:mitochondrion"/>
    <property type="evidence" value="ECO:0007669"/>
    <property type="project" value="TreeGrafter"/>
</dbReference>
<dbReference type="InterPro" id="IPR033756">
    <property type="entry name" value="YlxH/NBP35"/>
</dbReference>
<sequence length="687" mass="76255">MQTKNRSSNSKKSISNAFLNSYSSRCYSSFGGGHSHGSGPVGGKGVPPKLSIPGIKHIVAVSSAKGGVGKSTMSVNLALALSSLKGLDLSVGILDADVFGPSLPIMMNLNDVQPAIEESTKKMIPLQNYGRVPLSGAVIVSTPQDVALADVVRGVKMFQKVQVPVSYGIIIFRDNSIVENMSHFECPNCHHKSHIFGDGGAKKTAERLGINILGEVPLNLKIRELSDSGRPITVTSPDSEQSKVFNNNSNNNNNSSDKYKLDIHKSYKLDHYNHHKRSKKIEINNNDNEEYLKIDWGLNKSKKNVGGGSGVGGDHQVEEIELVHGEWGDKFVVINKPAGYPVQSNENQSIEKMMIERMRREMLELQALNDSASADEPLKGRPKRRLKTLVKLFDNNHPKGILLYFINRLDKWTSGLLVVAITSPVCAQMSQTMHKWHKSYRLITDTPSCLNNSNNNNNNNNNNCCFISPFIKGNPPIFDVSGKVNGNGTIQSYIGPRIHPVPLFKRDSNSNDNGDGNQYKCKECNERGIVREVGHPFLSSFLLFGSSPEKGKNKFEARNAETEYKLLSISKEHRKAMFEASLITGRTHQLRIHFSESGFPIVGDPYYNHYFIDQLLDKNQQILCENTQQQQQSTSSSSSSSSSDDQENEMMLQAYKLTFIHPTTLSPLTLTIDPPKSWNNIINKLKI</sequence>
<dbReference type="PANTHER" id="PTHR42961:SF2">
    <property type="entry name" value="IRON-SULFUR PROTEIN NUBPL"/>
    <property type="match status" value="1"/>
</dbReference>
<feature type="compositionally biased region" description="Low complexity" evidence="7">
    <location>
        <begin position="627"/>
        <end position="643"/>
    </location>
</feature>
<dbReference type="EMBL" id="ADBJ01000004">
    <property type="protein sequence ID" value="EFA85900.1"/>
    <property type="molecule type" value="Genomic_DNA"/>
</dbReference>
<dbReference type="GO" id="GO:0001522">
    <property type="term" value="P:pseudouridine synthesis"/>
    <property type="evidence" value="ECO:0007669"/>
    <property type="project" value="InterPro"/>
</dbReference>
<dbReference type="Pfam" id="PF00849">
    <property type="entry name" value="PseudoU_synth_2"/>
    <property type="match status" value="1"/>
</dbReference>
<evidence type="ECO:0000256" key="4">
    <source>
        <dbReference type="ARBA" id="ARBA00023004"/>
    </source>
</evidence>
<dbReference type="GO" id="GO:0032981">
    <property type="term" value="P:mitochondrial respiratory chain complex I assembly"/>
    <property type="evidence" value="ECO:0007669"/>
    <property type="project" value="TreeGrafter"/>
</dbReference>
<dbReference type="RefSeq" id="XP_020438006.1">
    <property type="nucleotide sequence ID" value="XM_020572148.1"/>
</dbReference>
<dbReference type="SUPFAM" id="SSF52540">
    <property type="entry name" value="P-loop containing nucleoside triphosphate hydrolases"/>
    <property type="match status" value="1"/>
</dbReference>
<evidence type="ECO:0000256" key="1">
    <source>
        <dbReference type="ARBA" id="ARBA00022723"/>
    </source>
</evidence>
<keyword evidence="5" id="KW-0411">Iron-sulfur</keyword>
<evidence type="ECO:0000256" key="7">
    <source>
        <dbReference type="SAM" id="MobiDB-lite"/>
    </source>
</evidence>
<reference evidence="9 10" key="1">
    <citation type="journal article" date="2011" name="Genome Res.">
        <title>Phylogeny-wide analysis of social amoeba genomes highlights ancient origins for complex intercellular communication.</title>
        <authorList>
            <person name="Heidel A.J."/>
            <person name="Lawal H.M."/>
            <person name="Felder M."/>
            <person name="Schilde C."/>
            <person name="Helps N.R."/>
            <person name="Tunggal B."/>
            <person name="Rivero F."/>
            <person name="John U."/>
            <person name="Schleicher M."/>
            <person name="Eichinger L."/>
            <person name="Platzer M."/>
            <person name="Noegel A.A."/>
            <person name="Schaap P."/>
            <person name="Gloeckner G."/>
        </authorList>
    </citation>
    <scope>NUCLEOTIDE SEQUENCE [LARGE SCALE GENOMIC DNA]</scope>
    <source>
        <strain evidence="10">ATCC 26659 / Pp 5 / PN500</strain>
    </source>
</reference>
<dbReference type="PANTHER" id="PTHR42961">
    <property type="entry name" value="IRON-SULFUR PROTEIN NUBPL"/>
    <property type="match status" value="1"/>
</dbReference>
<evidence type="ECO:0000313" key="9">
    <source>
        <dbReference type="EMBL" id="EFA85900.1"/>
    </source>
</evidence>
<keyword evidence="4" id="KW-0408">Iron</keyword>
<evidence type="ECO:0000313" key="10">
    <source>
        <dbReference type="Proteomes" id="UP000001396"/>
    </source>
</evidence>
<keyword evidence="3" id="KW-0067">ATP-binding</keyword>
<dbReference type="GeneID" id="31356662"/>
<evidence type="ECO:0000259" key="8">
    <source>
        <dbReference type="Pfam" id="PF00849"/>
    </source>
</evidence>
<keyword evidence="1" id="KW-0479">Metal-binding</keyword>
<dbReference type="InterPro" id="IPR006145">
    <property type="entry name" value="PsdUridine_synth_RsuA/RluA"/>
</dbReference>
<feature type="region of interest" description="Disordered" evidence="7">
    <location>
        <begin position="229"/>
        <end position="258"/>
    </location>
</feature>
<name>D3AY73_HETP5</name>
<dbReference type="InterPro" id="IPR044304">
    <property type="entry name" value="NUBPL-like"/>
</dbReference>
<dbReference type="CDD" id="cd02037">
    <property type="entry name" value="Mrp_NBP35"/>
    <property type="match status" value="1"/>
</dbReference>
<evidence type="ECO:0000256" key="6">
    <source>
        <dbReference type="ARBA" id="ARBA00024036"/>
    </source>
</evidence>
<dbReference type="Proteomes" id="UP000001396">
    <property type="component" value="Unassembled WGS sequence"/>
</dbReference>
<dbReference type="InParanoid" id="D3AY73"/>
<dbReference type="AlphaFoldDB" id="D3AY73"/>
<dbReference type="PROSITE" id="PS01129">
    <property type="entry name" value="PSI_RLU"/>
    <property type="match status" value="1"/>
</dbReference>
<protein>
    <submittedName>
        <fullName evidence="9">Mrp/NBP35 family protein</fullName>
    </submittedName>
</protein>
<organism evidence="9 10">
    <name type="scientific">Heterostelium pallidum (strain ATCC 26659 / Pp 5 / PN500)</name>
    <name type="common">Cellular slime mold</name>
    <name type="synonym">Polysphondylium pallidum</name>
    <dbReference type="NCBI Taxonomy" id="670386"/>
    <lineage>
        <taxon>Eukaryota</taxon>
        <taxon>Amoebozoa</taxon>
        <taxon>Evosea</taxon>
        <taxon>Eumycetozoa</taxon>
        <taxon>Dictyostelia</taxon>
        <taxon>Acytosteliales</taxon>
        <taxon>Acytosteliaceae</taxon>
        <taxon>Heterostelium</taxon>
    </lineage>
</organism>
<dbReference type="GO" id="GO:0140663">
    <property type="term" value="F:ATP-dependent FeS chaperone activity"/>
    <property type="evidence" value="ECO:0007669"/>
    <property type="project" value="InterPro"/>
</dbReference>
<comment type="similarity">
    <text evidence="6">Belongs to the Mrp/NBP35 ATP-binding proteins family.</text>
</comment>
<dbReference type="GO" id="GO:0005524">
    <property type="term" value="F:ATP binding"/>
    <property type="evidence" value="ECO:0007669"/>
    <property type="project" value="UniProtKB-KW"/>
</dbReference>
<dbReference type="STRING" id="670386.D3AY73"/>
<accession>D3AY73</accession>
<dbReference type="OMA" id="CAASTFI"/>
<feature type="region of interest" description="Disordered" evidence="7">
    <location>
        <begin position="626"/>
        <end position="647"/>
    </location>
</feature>
<dbReference type="GO" id="GO:0016226">
    <property type="term" value="P:iron-sulfur cluster assembly"/>
    <property type="evidence" value="ECO:0007669"/>
    <property type="project" value="InterPro"/>
</dbReference>
<dbReference type="InterPro" id="IPR020103">
    <property type="entry name" value="PsdUridine_synth_cat_dom_sf"/>
</dbReference>
<dbReference type="GO" id="GO:0003723">
    <property type="term" value="F:RNA binding"/>
    <property type="evidence" value="ECO:0007669"/>
    <property type="project" value="InterPro"/>
</dbReference>
<evidence type="ECO:0000256" key="5">
    <source>
        <dbReference type="ARBA" id="ARBA00023014"/>
    </source>
</evidence>
<dbReference type="Gene3D" id="3.30.2350.10">
    <property type="entry name" value="Pseudouridine synthase"/>
    <property type="match status" value="1"/>
</dbReference>
<dbReference type="InterPro" id="IPR006224">
    <property type="entry name" value="PsdUridine_synth_RluA-like_CS"/>
</dbReference>
<dbReference type="SUPFAM" id="SSF55120">
    <property type="entry name" value="Pseudouridine synthase"/>
    <property type="match status" value="1"/>
</dbReference>
<dbReference type="InterPro" id="IPR027417">
    <property type="entry name" value="P-loop_NTPase"/>
</dbReference>
<keyword evidence="2" id="KW-0547">Nucleotide-binding</keyword>
<dbReference type="GO" id="GO:0051539">
    <property type="term" value="F:4 iron, 4 sulfur cluster binding"/>
    <property type="evidence" value="ECO:0007669"/>
    <property type="project" value="TreeGrafter"/>
</dbReference>
<comment type="caution">
    <text evidence="9">The sequence shown here is derived from an EMBL/GenBank/DDBJ whole genome shotgun (WGS) entry which is preliminary data.</text>
</comment>
<dbReference type="InterPro" id="IPR019591">
    <property type="entry name" value="Mrp/NBP35_ATP-bd"/>
</dbReference>
<proteinExistence type="inferred from homology"/>
<feature type="domain" description="Pseudouridine synthase RsuA/RluA-like" evidence="8">
    <location>
        <begin position="331"/>
        <end position="595"/>
    </location>
</feature>
<evidence type="ECO:0000256" key="3">
    <source>
        <dbReference type="ARBA" id="ARBA00022840"/>
    </source>
</evidence>
<feature type="compositionally biased region" description="Polar residues" evidence="7">
    <location>
        <begin position="233"/>
        <end position="245"/>
    </location>
</feature>
<keyword evidence="10" id="KW-1185">Reference proteome</keyword>
<gene>
    <name evidence="9" type="primary">nubpl</name>
    <name evidence="9" type="ORF">PPL_01132</name>
</gene>
<dbReference type="Pfam" id="PF10609">
    <property type="entry name" value="ParA"/>
    <property type="match status" value="2"/>
</dbReference>
<dbReference type="GO" id="GO:0046872">
    <property type="term" value="F:metal ion binding"/>
    <property type="evidence" value="ECO:0007669"/>
    <property type="project" value="UniProtKB-KW"/>
</dbReference>